<evidence type="ECO:0000313" key="2">
    <source>
        <dbReference type="Proteomes" id="UP001140087"/>
    </source>
</evidence>
<protein>
    <submittedName>
        <fullName evidence="1">Uncharacterized protein</fullName>
    </submittedName>
</protein>
<sequence length="960" mass="99642">MWLVVRYLIGLLGCAWSGPLLDLTRRIVVFLSRSSQGLLLVQQLADDAMRPGAAAPLDLADLRGQLAVDYDDDCGGAVPGEAWRKEIQLLVRAAPAGQQPLLSSGALAVYYLGPISYEQAPLLTSYRSLGLLAPVVFALAHPEQHVRDAARTVLVNLVSSERAELADAGGDVIRPGAAANEAAHVALSVLRSDECMAGFGNVDIAAAPATAPPLAPDAGALSPNGSGEFLPSEWATTMPGWGDAEAFAAAADTDPRGDEPLGVAVRLATRDDNDGASSQRTDGSSDMVDPSLVADVAAIPAAAMAQATPPAVQSAFDRRSLAGAGGPAGPAPIQRRGSHVDNHPAGDGAGRERAALQRFAVSLCRLFGQRGAGCVQAWAHTAVQWAMSCPVRPLAGLALQTYGVLAAEAHHGGAVVITPTRPIVLRLVDRLSNVVGDATPELSAFAETVLVGIRQTAGLAARMCADDEEISADLLATSLVVMRTTQSVGAYSVALGIFERSLQLAAADESRARRMAANRIGALAADGFQPALLRGLGFAACRERCLGLLRETLPSDNPADSRAQAMLALAAHLPALIEGAVRDAAACSAAASAAAQQSLPADGADPPAAGSDPKQASQQQRQRRRGGHRHTQQPQQPDTAVSPATAASPSLGSSLGLMFGSGSPGGSPTQGTRPSPRRPLFRRRGPGQWAWQRDTPDSTADNTPDASEAEDGAASAFASVASSDDAASADPHGGLDAAQAAFVERCLLGVLRAATGRDGPPRAAKDTPQFVKRLQRLLAPDAQRVPDAAREAIELFGFAVAECGPETAGQTVVLLLLLLQPPGRTRLALRYLRDEQMARTIGDSAQPSSLAAGYAGELRKLHVCLQLLLSVLSAGDAGAHRLRLDSAMAPALRHLFDLLIVARPISDLASRVLHILLQRYADALSPPPPAATTATAHRTPWYESDPAVLVPAAREALAAI</sequence>
<feature type="non-terminal residue" evidence="1">
    <location>
        <position position="960"/>
    </location>
</feature>
<dbReference type="EMBL" id="JANBUN010001253">
    <property type="protein sequence ID" value="KAJ2798934.1"/>
    <property type="molecule type" value="Genomic_DNA"/>
</dbReference>
<reference evidence="1" key="1">
    <citation type="submission" date="2022-07" db="EMBL/GenBank/DDBJ databases">
        <title>Phylogenomic reconstructions and comparative analyses of Kickxellomycotina fungi.</title>
        <authorList>
            <person name="Reynolds N.K."/>
            <person name="Stajich J.E."/>
            <person name="Barry K."/>
            <person name="Grigoriev I.V."/>
            <person name="Crous P."/>
            <person name="Smith M.E."/>
        </authorList>
    </citation>
    <scope>NUCLEOTIDE SEQUENCE</scope>
    <source>
        <strain evidence="1">BCRC 34780</strain>
    </source>
</reference>
<keyword evidence="2" id="KW-1185">Reference proteome</keyword>
<accession>A0ACC1L1C7</accession>
<organism evidence="1 2">
    <name type="scientific">Coemansia helicoidea</name>
    <dbReference type="NCBI Taxonomy" id="1286919"/>
    <lineage>
        <taxon>Eukaryota</taxon>
        <taxon>Fungi</taxon>
        <taxon>Fungi incertae sedis</taxon>
        <taxon>Zoopagomycota</taxon>
        <taxon>Kickxellomycotina</taxon>
        <taxon>Kickxellomycetes</taxon>
        <taxon>Kickxellales</taxon>
        <taxon>Kickxellaceae</taxon>
        <taxon>Coemansia</taxon>
    </lineage>
</organism>
<evidence type="ECO:0000313" key="1">
    <source>
        <dbReference type="EMBL" id="KAJ2798934.1"/>
    </source>
</evidence>
<proteinExistence type="predicted"/>
<comment type="caution">
    <text evidence="1">The sequence shown here is derived from an EMBL/GenBank/DDBJ whole genome shotgun (WGS) entry which is preliminary data.</text>
</comment>
<name>A0ACC1L1C7_9FUNG</name>
<dbReference type="Proteomes" id="UP001140087">
    <property type="component" value="Unassembled WGS sequence"/>
</dbReference>
<gene>
    <name evidence="1" type="ORF">H4R21_003730</name>
</gene>